<feature type="domain" description="HTH araC/xylS-type" evidence="5">
    <location>
        <begin position="6"/>
        <end position="104"/>
    </location>
</feature>
<keyword evidence="7" id="KW-1185">Reference proteome</keyword>
<dbReference type="InterPro" id="IPR029442">
    <property type="entry name" value="GyrI-like"/>
</dbReference>
<evidence type="ECO:0000256" key="2">
    <source>
        <dbReference type="ARBA" id="ARBA00023125"/>
    </source>
</evidence>
<feature type="region of interest" description="Disordered" evidence="4">
    <location>
        <begin position="282"/>
        <end position="313"/>
    </location>
</feature>
<reference evidence="7" key="1">
    <citation type="journal article" date="2019" name="Int. J. Syst. Evol. Microbiol.">
        <title>The Global Catalogue of Microorganisms (GCM) 10K type strain sequencing project: providing services to taxonomists for standard genome sequencing and annotation.</title>
        <authorList>
            <consortium name="The Broad Institute Genomics Platform"/>
            <consortium name="The Broad Institute Genome Sequencing Center for Infectious Disease"/>
            <person name="Wu L."/>
            <person name="Ma J."/>
        </authorList>
    </citation>
    <scope>NUCLEOTIDE SEQUENCE [LARGE SCALE GENOMIC DNA]</scope>
    <source>
        <strain evidence="7">JCM 18081</strain>
    </source>
</reference>
<dbReference type="RefSeq" id="WP_345619920.1">
    <property type="nucleotide sequence ID" value="NZ_BAABIG010000024.1"/>
</dbReference>
<dbReference type="InterPro" id="IPR011256">
    <property type="entry name" value="Reg_factor_effector_dom_sf"/>
</dbReference>
<dbReference type="EMBL" id="BAABIG010000024">
    <property type="protein sequence ID" value="GAA4798914.1"/>
    <property type="molecule type" value="Genomic_DNA"/>
</dbReference>
<dbReference type="PANTHER" id="PTHR47504:SF5">
    <property type="entry name" value="RIGHT ORIGIN-BINDING PROTEIN"/>
    <property type="match status" value="1"/>
</dbReference>
<dbReference type="SMART" id="SM00871">
    <property type="entry name" value="AraC_E_bind"/>
    <property type="match status" value="1"/>
</dbReference>
<dbReference type="InterPro" id="IPR050959">
    <property type="entry name" value="MarA-like"/>
</dbReference>
<evidence type="ECO:0000256" key="4">
    <source>
        <dbReference type="SAM" id="MobiDB-lite"/>
    </source>
</evidence>
<dbReference type="InterPro" id="IPR018060">
    <property type="entry name" value="HTH_AraC"/>
</dbReference>
<dbReference type="Gene3D" id="3.20.80.10">
    <property type="entry name" value="Regulatory factor, effector binding domain"/>
    <property type="match status" value="1"/>
</dbReference>
<accession>A0ABP9BUU0</accession>
<sequence>MLNRLNQALEHLEERLDQQVDPAELARVAATSEYHLRRLFSALAGMPLSEYVRRRRLTVAGAEVLAGERTLLEIAVRYGYGSGEAFARAFRAMHGVGPGAARRTGATLASQPRMAFRLTVEGAGSMRYRVVDRPAFTVAGPRARVPLVHLGPNQALVDFVRSIEPATLERLAELSDQEPRGTVAVCDGLDPSRAEGTELDYYHGVITSQEPPEGTDTLAVPAGTWAVFTTSGPAPQAIQALWSDVYTLWFPSNPYRSRPGPEILRTTLSPDGTGADAELWLPVEREQPGPAPCPGGPAGAAAQPTATVSPRIS</sequence>
<evidence type="ECO:0000256" key="1">
    <source>
        <dbReference type="ARBA" id="ARBA00023015"/>
    </source>
</evidence>
<name>A0ABP9BUU0_9ACTN</name>
<gene>
    <name evidence="6" type="ORF">GCM10023220_28630</name>
</gene>
<evidence type="ECO:0000313" key="6">
    <source>
        <dbReference type="EMBL" id="GAA4798914.1"/>
    </source>
</evidence>
<dbReference type="SMART" id="SM00342">
    <property type="entry name" value="HTH_ARAC"/>
    <property type="match status" value="1"/>
</dbReference>
<dbReference type="Proteomes" id="UP001501265">
    <property type="component" value="Unassembled WGS sequence"/>
</dbReference>
<keyword evidence="3" id="KW-0804">Transcription</keyword>
<dbReference type="InterPro" id="IPR010499">
    <property type="entry name" value="AraC_E-bd"/>
</dbReference>
<dbReference type="SUPFAM" id="SSF46689">
    <property type="entry name" value="Homeodomain-like"/>
    <property type="match status" value="2"/>
</dbReference>
<dbReference type="Pfam" id="PF12833">
    <property type="entry name" value="HTH_18"/>
    <property type="match status" value="1"/>
</dbReference>
<evidence type="ECO:0000313" key="7">
    <source>
        <dbReference type="Proteomes" id="UP001501265"/>
    </source>
</evidence>
<organism evidence="6 7">
    <name type="scientific">Streptomyces ziwulingensis</name>
    <dbReference type="NCBI Taxonomy" id="1045501"/>
    <lineage>
        <taxon>Bacteria</taxon>
        <taxon>Bacillati</taxon>
        <taxon>Actinomycetota</taxon>
        <taxon>Actinomycetes</taxon>
        <taxon>Kitasatosporales</taxon>
        <taxon>Streptomycetaceae</taxon>
        <taxon>Streptomyces</taxon>
    </lineage>
</organism>
<dbReference type="Gene3D" id="1.10.10.60">
    <property type="entry name" value="Homeodomain-like"/>
    <property type="match status" value="1"/>
</dbReference>
<dbReference type="InterPro" id="IPR009057">
    <property type="entry name" value="Homeodomain-like_sf"/>
</dbReference>
<dbReference type="PANTHER" id="PTHR47504">
    <property type="entry name" value="RIGHT ORIGIN-BINDING PROTEIN"/>
    <property type="match status" value="1"/>
</dbReference>
<dbReference type="SUPFAM" id="SSF55136">
    <property type="entry name" value="Probable bacterial effector-binding domain"/>
    <property type="match status" value="1"/>
</dbReference>
<evidence type="ECO:0000259" key="5">
    <source>
        <dbReference type="PROSITE" id="PS01124"/>
    </source>
</evidence>
<evidence type="ECO:0000256" key="3">
    <source>
        <dbReference type="ARBA" id="ARBA00023163"/>
    </source>
</evidence>
<dbReference type="Pfam" id="PF06445">
    <property type="entry name" value="GyrI-like"/>
    <property type="match status" value="1"/>
</dbReference>
<dbReference type="PROSITE" id="PS01124">
    <property type="entry name" value="HTH_ARAC_FAMILY_2"/>
    <property type="match status" value="1"/>
</dbReference>
<keyword evidence="2" id="KW-0238">DNA-binding</keyword>
<keyword evidence="1" id="KW-0805">Transcription regulation</keyword>
<proteinExistence type="predicted"/>
<protein>
    <submittedName>
        <fullName evidence="6">AraC family transcriptional regulator</fullName>
    </submittedName>
</protein>
<comment type="caution">
    <text evidence="6">The sequence shown here is derived from an EMBL/GenBank/DDBJ whole genome shotgun (WGS) entry which is preliminary data.</text>
</comment>